<reference evidence="1" key="1">
    <citation type="submission" date="2018-02" db="EMBL/GenBank/DDBJ databases">
        <title>Rhizophora mucronata_Transcriptome.</title>
        <authorList>
            <person name="Meera S.P."/>
            <person name="Sreeshan A."/>
            <person name="Augustine A."/>
        </authorList>
    </citation>
    <scope>NUCLEOTIDE SEQUENCE</scope>
    <source>
        <tissue evidence="1">Leaf</tissue>
    </source>
</reference>
<dbReference type="AlphaFoldDB" id="A0A2P2PLQ4"/>
<protein>
    <submittedName>
        <fullName evidence="1">Uncharacterized protein</fullName>
    </submittedName>
</protein>
<proteinExistence type="predicted"/>
<dbReference type="EMBL" id="GGEC01075101">
    <property type="protein sequence ID" value="MBX55585.1"/>
    <property type="molecule type" value="Transcribed_RNA"/>
</dbReference>
<accession>A0A2P2PLQ4</accession>
<sequence length="80" mass="9295">MCSGKKNYAIFTVKLKRPLLHHCVLTLQEVDCVHEIMMLELSHLPTIYWVELTSIEASIHANNHYCVLLSKANKKLQTFR</sequence>
<evidence type="ECO:0000313" key="1">
    <source>
        <dbReference type="EMBL" id="MBX55585.1"/>
    </source>
</evidence>
<name>A0A2P2PLQ4_RHIMU</name>
<organism evidence="1">
    <name type="scientific">Rhizophora mucronata</name>
    <name type="common">Asiatic mangrove</name>
    <dbReference type="NCBI Taxonomy" id="61149"/>
    <lineage>
        <taxon>Eukaryota</taxon>
        <taxon>Viridiplantae</taxon>
        <taxon>Streptophyta</taxon>
        <taxon>Embryophyta</taxon>
        <taxon>Tracheophyta</taxon>
        <taxon>Spermatophyta</taxon>
        <taxon>Magnoliopsida</taxon>
        <taxon>eudicotyledons</taxon>
        <taxon>Gunneridae</taxon>
        <taxon>Pentapetalae</taxon>
        <taxon>rosids</taxon>
        <taxon>fabids</taxon>
        <taxon>Malpighiales</taxon>
        <taxon>Rhizophoraceae</taxon>
        <taxon>Rhizophora</taxon>
    </lineage>
</organism>